<keyword evidence="2" id="KW-1185">Reference proteome</keyword>
<dbReference type="Gene3D" id="3.40.50.300">
    <property type="entry name" value="P-loop containing nucleotide triphosphate hydrolases"/>
    <property type="match status" value="1"/>
</dbReference>
<name>A0A397P2E4_9SPHN</name>
<dbReference type="RefSeq" id="WP_119035548.1">
    <property type="nucleotide sequence ID" value="NZ_QXDC01000003.1"/>
</dbReference>
<evidence type="ECO:0000313" key="1">
    <source>
        <dbReference type="EMBL" id="RIA43730.1"/>
    </source>
</evidence>
<dbReference type="AlphaFoldDB" id="A0A397P2E4"/>
<protein>
    <submittedName>
        <fullName evidence="1">Protein ImuA</fullName>
    </submittedName>
</protein>
<accession>A0A397P2E4</accession>
<proteinExistence type="predicted"/>
<gene>
    <name evidence="1" type="ORF">DFR49_1958</name>
</gene>
<organism evidence="1 2">
    <name type="scientific">Hephaestia caeni</name>
    <dbReference type="NCBI Taxonomy" id="645617"/>
    <lineage>
        <taxon>Bacteria</taxon>
        <taxon>Pseudomonadati</taxon>
        <taxon>Pseudomonadota</taxon>
        <taxon>Alphaproteobacteria</taxon>
        <taxon>Sphingomonadales</taxon>
        <taxon>Sphingomonadaceae</taxon>
        <taxon>Hephaestia</taxon>
    </lineage>
</organism>
<dbReference type="OrthoDB" id="7202530at2"/>
<dbReference type="InterPro" id="IPR027417">
    <property type="entry name" value="P-loop_NTPase"/>
</dbReference>
<dbReference type="SUPFAM" id="SSF52540">
    <property type="entry name" value="P-loop containing nucleoside triphosphate hydrolases"/>
    <property type="match status" value="1"/>
</dbReference>
<dbReference type="InterPro" id="IPR017026">
    <property type="entry name" value="ImuA"/>
</dbReference>
<sequence length="251" mass="26049">MSHSVSLKALRRKVAALERRPAAVPAARAALGVPAIEAALGGGLARGRLHEIFAATPGDVAAAAGFAAMLAARLGDTAPIVWLRQDEAERTAHLHAPGLAELGIDPARLVLGVAADPLMLLRVAAEIVRCDEVGVAVIESWRQPRPLDLTASRRLAVAAEASGVTALMLRVDAAPAPSAAHTRWQVAAAPSQPLEAKAPGFPALDLTLLRQRGGVAGQHWRVEWDRDARGFAEAPLSGVMVPLAEHGSAAA</sequence>
<dbReference type="Proteomes" id="UP000266568">
    <property type="component" value="Unassembled WGS sequence"/>
</dbReference>
<reference evidence="1 2" key="1">
    <citation type="submission" date="2018-08" db="EMBL/GenBank/DDBJ databases">
        <title>Genomic Encyclopedia of Type Strains, Phase IV (KMG-IV): sequencing the most valuable type-strain genomes for metagenomic binning, comparative biology and taxonomic classification.</title>
        <authorList>
            <person name="Goeker M."/>
        </authorList>
    </citation>
    <scope>NUCLEOTIDE SEQUENCE [LARGE SCALE GENOMIC DNA]</scope>
    <source>
        <strain evidence="1 2">DSM 25527</strain>
    </source>
</reference>
<dbReference type="EMBL" id="QXDC01000003">
    <property type="protein sequence ID" value="RIA43730.1"/>
    <property type="molecule type" value="Genomic_DNA"/>
</dbReference>
<comment type="caution">
    <text evidence="1">The sequence shown here is derived from an EMBL/GenBank/DDBJ whole genome shotgun (WGS) entry which is preliminary data.</text>
</comment>
<dbReference type="PIRSF" id="PIRSF034285">
    <property type="entry name" value="UCP034285"/>
    <property type="match status" value="1"/>
</dbReference>
<evidence type="ECO:0000313" key="2">
    <source>
        <dbReference type="Proteomes" id="UP000266568"/>
    </source>
</evidence>